<dbReference type="Gene3D" id="3.90.550.10">
    <property type="entry name" value="Spore Coat Polysaccharide Biosynthesis Protein SpsA, Chain A"/>
    <property type="match status" value="1"/>
</dbReference>
<dbReference type="Pfam" id="PF00535">
    <property type="entry name" value="Glycos_transf_2"/>
    <property type="match status" value="1"/>
</dbReference>
<evidence type="ECO:0000313" key="2">
    <source>
        <dbReference type="Proteomes" id="UP000034392"/>
    </source>
</evidence>
<dbReference type="KEGG" id="aay:WYH_01753"/>
<dbReference type="AlphaFoldDB" id="A0A0F7KT64"/>
<dbReference type="CDD" id="cd00761">
    <property type="entry name" value="Glyco_tranf_GTA_type"/>
    <property type="match status" value="1"/>
</dbReference>
<dbReference type="InterPro" id="IPR050834">
    <property type="entry name" value="Glycosyltransf_2"/>
</dbReference>
<dbReference type="PANTHER" id="PTHR43685:SF2">
    <property type="entry name" value="GLYCOSYLTRANSFERASE 2-LIKE DOMAIN-CONTAINING PROTEIN"/>
    <property type="match status" value="1"/>
</dbReference>
<name>A0A0F7KT64_9SPHN</name>
<dbReference type="InterPro" id="IPR001173">
    <property type="entry name" value="Glyco_trans_2-like"/>
</dbReference>
<evidence type="ECO:0000313" key="1">
    <source>
        <dbReference type="EMBL" id="AKH42789.1"/>
    </source>
</evidence>
<keyword evidence="1" id="KW-0808">Transferase</keyword>
<dbReference type="InterPro" id="IPR029044">
    <property type="entry name" value="Nucleotide-diphossugar_trans"/>
</dbReference>
<dbReference type="PATRIC" id="fig|1267766.3.peg.1769"/>
<dbReference type="RefSeq" id="WP_169780741.1">
    <property type="nucleotide sequence ID" value="NZ_CP011452.2"/>
</dbReference>
<protein>
    <submittedName>
        <fullName evidence="1">Glycosyltransferase EpsH</fullName>
        <ecNumber evidence="1">2.4.-.-</ecNumber>
    </submittedName>
</protein>
<dbReference type="EC" id="2.4.-.-" evidence="1"/>
<gene>
    <name evidence="1" type="primary">epsH</name>
    <name evidence="1" type="ORF">WYH_01753</name>
</gene>
<dbReference type="SUPFAM" id="SSF53448">
    <property type="entry name" value="Nucleotide-diphospho-sugar transferases"/>
    <property type="match status" value="1"/>
</dbReference>
<dbReference type="EMBL" id="CP011452">
    <property type="protein sequence ID" value="AKH42789.1"/>
    <property type="molecule type" value="Genomic_DNA"/>
</dbReference>
<dbReference type="PANTHER" id="PTHR43685">
    <property type="entry name" value="GLYCOSYLTRANSFERASE"/>
    <property type="match status" value="1"/>
</dbReference>
<dbReference type="STRING" id="1267766.WYH_01753"/>
<keyword evidence="2" id="KW-1185">Reference proteome</keyword>
<sequence length="335" mass="37537">MSALNHSKSALGHENGRPQVSFAIACYNAKPYLQAAVQSALDQRDISCEVLIVDDGSSDGSLAEAEEMARRDPRIRVFRTPRNSGPAGARNIALEQMRGDWFAIHDSDDLIDPERARTMIDAANAAGADMVADNLRVFGTSIETHLMYEATPDGEPHWLDLAAYLRNSALFGKSPSPGFLKPMIRAETLNRLAIRYNEELRIGEDDEFALRLLNAGARYLLLPQAMYHYRKHEASISHRLSLDHVMRMMDAERRIRDIVGNEVAQTTAYRRRWIALQRAVAFTRSIEQLKQRRPIGALGTLIRNPGAIPLYTMPLKAVIGRAFRPTSRVASRLCD</sequence>
<dbReference type="Proteomes" id="UP000034392">
    <property type="component" value="Chromosome"/>
</dbReference>
<keyword evidence="1" id="KW-0328">Glycosyltransferase</keyword>
<proteinExistence type="predicted"/>
<dbReference type="GO" id="GO:0016757">
    <property type="term" value="F:glycosyltransferase activity"/>
    <property type="evidence" value="ECO:0007669"/>
    <property type="project" value="UniProtKB-KW"/>
</dbReference>
<organism evidence="1 2">
    <name type="scientific">Croceibacterium atlanticum</name>
    <dbReference type="NCBI Taxonomy" id="1267766"/>
    <lineage>
        <taxon>Bacteria</taxon>
        <taxon>Pseudomonadati</taxon>
        <taxon>Pseudomonadota</taxon>
        <taxon>Alphaproteobacteria</taxon>
        <taxon>Sphingomonadales</taxon>
        <taxon>Erythrobacteraceae</taxon>
        <taxon>Croceibacterium</taxon>
    </lineage>
</organism>
<accession>A0A0F7KT64</accession>
<reference evidence="1" key="1">
    <citation type="submission" date="2015-05" db="EMBL/GenBank/DDBJ databases">
        <title>The complete genome of Altererythrobacter atlanticus strain 26DY36.</title>
        <authorList>
            <person name="Wu Y.-H."/>
            <person name="Cheng H."/>
            <person name="Wu X.-W."/>
        </authorList>
    </citation>
    <scope>NUCLEOTIDE SEQUENCE [LARGE SCALE GENOMIC DNA]</scope>
    <source>
        <strain evidence="1">26DY36</strain>
    </source>
</reference>